<comment type="pathway">
    <text evidence="9">Cofactor biosynthesis; adenosylcobalamin biosynthesis; precorrin-2 from uroporphyrinogen III: step 1/1.</text>
</comment>
<dbReference type="InterPro" id="IPR000878">
    <property type="entry name" value="4pyrrol_Mease"/>
</dbReference>
<evidence type="ECO:0000313" key="12">
    <source>
        <dbReference type="EMBL" id="TWT80926.1"/>
    </source>
</evidence>
<dbReference type="GO" id="GO:0004852">
    <property type="term" value="F:uroporphyrinogen-III synthase activity"/>
    <property type="evidence" value="ECO:0007669"/>
    <property type="project" value="InterPro"/>
</dbReference>
<evidence type="ECO:0000256" key="5">
    <source>
        <dbReference type="ARBA" id="ARBA00022679"/>
    </source>
</evidence>
<dbReference type="FunFam" id="3.30.950.10:FF:000001">
    <property type="entry name" value="Siroheme synthase"/>
    <property type="match status" value="1"/>
</dbReference>
<gene>
    <name evidence="12" type="primary">nasF</name>
    <name evidence="12" type="ORF">CA13_23720</name>
</gene>
<dbReference type="PROSITE" id="PS00839">
    <property type="entry name" value="SUMT_1"/>
    <property type="match status" value="1"/>
</dbReference>
<dbReference type="InterPro" id="IPR014776">
    <property type="entry name" value="4pyrrole_Mease_sub2"/>
</dbReference>
<keyword evidence="3" id="KW-0169">Cobalamin biosynthesis</keyword>
<keyword evidence="4 12" id="KW-0489">Methyltransferase</keyword>
<keyword evidence="13" id="KW-1185">Reference proteome</keyword>
<dbReference type="InterPro" id="IPR035996">
    <property type="entry name" value="4pyrrol_Methylase_sf"/>
</dbReference>
<organism evidence="12 13">
    <name type="scientific">Novipirellula herctigrandis</name>
    <dbReference type="NCBI Taxonomy" id="2527986"/>
    <lineage>
        <taxon>Bacteria</taxon>
        <taxon>Pseudomonadati</taxon>
        <taxon>Planctomycetota</taxon>
        <taxon>Planctomycetia</taxon>
        <taxon>Pirellulales</taxon>
        <taxon>Pirellulaceae</taxon>
        <taxon>Novipirellula</taxon>
    </lineage>
</organism>
<keyword evidence="6" id="KW-0949">S-adenosyl-L-methionine</keyword>
<evidence type="ECO:0000256" key="3">
    <source>
        <dbReference type="ARBA" id="ARBA00022573"/>
    </source>
</evidence>
<dbReference type="GO" id="GO:0004851">
    <property type="term" value="F:uroporphyrin-III C-methyltransferase activity"/>
    <property type="evidence" value="ECO:0007669"/>
    <property type="project" value="UniProtKB-EC"/>
</dbReference>
<comment type="similarity">
    <text evidence="1">Belongs to the precorrin methyltransferase family.</text>
</comment>
<evidence type="ECO:0000313" key="13">
    <source>
        <dbReference type="Proteomes" id="UP000315010"/>
    </source>
</evidence>
<dbReference type="InterPro" id="IPR050161">
    <property type="entry name" value="Siro_Cobalamin_biosynth"/>
</dbReference>
<evidence type="ECO:0000256" key="9">
    <source>
        <dbReference type="ARBA" id="ARBA00060548"/>
    </source>
</evidence>
<dbReference type="EMBL" id="SJPJ01000001">
    <property type="protein sequence ID" value="TWT80926.1"/>
    <property type="molecule type" value="Genomic_DNA"/>
</dbReference>
<dbReference type="RefSeq" id="WP_419194181.1">
    <property type="nucleotide sequence ID" value="NZ_SJPJ01000001.1"/>
</dbReference>
<dbReference type="InterPro" id="IPR036108">
    <property type="entry name" value="4pyrrol_syn_uPrphyn_synt_sf"/>
</dbReference>
<dbReference type="InterPro" id="IPR003043">
    <property type="entry name" value="Uropor_MeTrfase_CS"/>
</dbReference>
<dbReference type="CDD" id="cd06578">
    <property type="entry name" value="HemD"/>
    <property type="match status" value="1"/>
</dbReference>
<feature type="domain" description="Tetrapyrrole methylase" evidence="10">
    <location>
        <begin position="5"/>
        <end position="216"/>
    </location>
</feature>
<sequence length="500" mass="53645">MMNGKVYLIGAGPGDPGLLTLRGAELLSRSDIVLYDGLSNVEMLAHAPSATHICVGKHGQQRIWRQDEIIQEMLTHAKAGRTVARLKGGDPAVFARTAEEVDALVGSGVHYEIVPGITAALAASSYAGIPITHRKLASAVALVTGHEEPGKAESALDWDALARFPGTLVIYMGVTTADIWTRALIAAGKPPETPAALVRRCSHTDQQTFRCRLDEVSDRLSQANKIRPPVIVILGPVAELADTGNWLEQRPLSGQSVLVTRPSDQVEQLAAPLRELGATVLVQPAIRIEPPSDWADVDAAIEDLANQDFVVFSSRNGVQFFLNRVLETGFDMRVFCGCKIACVGKKTADALAQYHLRADIVPAEFDAESLADEFEDQVTSKRVMLVRASRGRDTLAKRLSDAGADVNQVVAYLHKDIEAADPKIQALAAKGKIDWITVSSSATAESLYRMLGESMTKSKIASLSPITSGTLRSLGLTVSAEANPYTIDALVDSLLAESQP</sequence>
<keyword evidence="5 12" id="KW-0808">Transferase</keyword>
<dbReference type="GO" id="GO:0009236">
    <property type="term" value="P:cobalamin biosynthetic process"/>
    <property type="evidence" value="ECO:0007669"/>
    <property type="project" value="UniProtKB-KW"/>
</dbReference>
<dbReference type="SUPFAM" id="SSF69618">
    <property type="entry name" value="HemD-like"/>
    <property type="match status" value="1"/>
</dbReference>
<dbReference type="Gene3D" id="3.30.950.10">
    <property type="entry name" value="Methyltransferase, Cobalt-precorrin-4 Transmethylase, Domain 2"/>
    <property type="match status" value="1"/>
</dbReference>
<dbReference type="PANTHER" id="PTHR45790:SF3">
    <property type="entry name" value="S-ADENOSYL-L-METHIONINE-DEPENDENT UROPORPHYRINOGEN III METHYLTRANSFERASE, CHLOROPLASTIC"/>
    <property type="match status" value="1"/>
</dbReference>
<evidence type="ECO:0000256" key="7">
    <source>
        <dbReference type="ARBA" id="ARBA00023244"/>
    </source>
</evidence>
<dbReference type="GO" id="GO:0019354">
    <property type="term" value="P:siroheme biosynthetic process"/>
    <property type="evidence" value="ECO:0007669"/>
    <property type="project" value="InterPro"/>
</dbReference>
<evidence type="ECO:0000256" key="2">
    <source>
        <dbReference type="ARBA" id="ARBA00012162"/>
    </source>
</evidence>
<dbReference type="InterPro" id="IPR014777">
    <property type="entry name" value="4pyrrole_Mease_sub1"/>
</dbReference>
<dbReference type="CDD" id="cd11642">
    <property type="entry name" value="SUMT"/>
    <property type="match status" value="1"/>
</dbReference>
<comment type="pathway">
    <text evidence="8">Porphyrin-containing compound metabolism; siroheme biosynthesis; precorrin-2 from uroporphyrinogen III: step 1/1.</text>
</comment>
<dbReference type="InterPro" id="IPR003754">
    <property type="entry name" value="4pyrrol_synth_uPrphyn_synth"/>
</dbReference>
<dbReference type="EC" id="2.1.1.107" evidence="2"/>
<protein>
    <recommendedName>
        <fullName evidence="2">uroporphyrinogen-III C-methyltransferase</fullName>
        <ecNumber evidence="2">2.1.1.107</ecNumber>
    </recommendedName>
</protein>
<feature type="domain" description="Tetrapyrrole biosynthesis uroporphyrinogen III synthase" evidence="11">
    <location>
        <begin position="268"/>
        <end position="491"/>
    </location>
</feature>
<dbReference type="Pfam" id="PF00590">
    <property type="entry name" value="TP_methylase"/>
    <property type="match status" value="1"/>
</dbReference>
<reference evidence="12 13" key="1">
    <citation type="submission" date="2019-02" db="EMBL/GenBank/DDBJ databases">
        <title>Deep-cultivation of Planctomycetes and their phenomic and genomic characterization uncovers novel biology.</title>
        <authorList>
            <person name="Wiegand S."/>
            <person name="Jogler M."/>
            <person name="Boedeker C."/>
            <person name="Pinto D."/>
            <person name="Vollmers J."/>
            <person name="Rivas-Marin E."/>
            <person name="Kohn T."/>
            <person name="Peeters S.H."/>
            <person name="Heuer A."/>
            <person name="Rast P."/>
            <person name="Oberbeckmann S."/>
            <person name="Bunk B."/>
            <person name="Jeske O."/>
            <person name="Meyerdierks A."/>
            <person name="Storesund J.E."/>
            <person name="Kallscheuer N."/>
            <person name="Luecker S."/>
            <person name="Lage O.M."/>
            <person name="Pohl T."/>
            <person name="Merkel B.J."/>
            <person name="Hornburger P."/>
            <person name="Mueller R.-W."/>
            <person name="Bruemmer F."/>
            <person name="Labrenz M."/>
            <person name="Spormann A.M."/>
            <person name="Op Den Camp H."/>
            <person name="Overmann J."/>
            <person name="Amann R."/>
            <person name="Jetten M.S.M."/>
            <person name="Mascher T."/>
            <person name="Medema M.H."/>
            <person name="Devos D.P."/>
            <person name="Kaster A.-K."/>
            <person name="Ovreas L."/>
            <person name="Rohde M."/>
            <person name="Galperin M.Y."/>
            <person name="Jogler C."/>
        </authorList>
    </citation>
    <scope>NUCLEOTIDE SEQUENCE [LARGE SCALE GENOMIC DNA]</scope>
    <source>
        <strain evidence="12 13">CA13</strain>
    </source>
</reference>
<evidence type="ECO:0000259" key="10">
    <source>
        <dbReference type="Pfam" id="PF00590"/>
    </source>
</evidence>
<dbReference type="Gene3D" id="3.40.1010.10">
    <property type="entry name" value="Cobalt-precorrin-4 Transmethylase, Domain 1"/>
    <property type="match status" value="1"/>
</dbReference>
<dbReference type="InterPro" id="IPR006366">
    <property type="entry name" value="CobA/CysG_C"/>
</dbReference>
<dbReference type="NCBIfam" id="TIGR01469">
    <property type="entry name" value="cobA_cysG_Cterm"/>
    <property type="match status" value="1"/>
</dbReference>
<evidence type="ECO:0000256" key="1">
    <source>
        <dbReference type="ARBA" id="ARBA00005879"/>
    </source>
</evidence>
<dbReference type="PANTHER" id="PTHR45790">
    <property type="entry name" value="SIROHEME SYNTHASE-RELATED"/>
    <property type="match status" value="1"/>
</dbReference>
<dbReference type="SUPFAM" id="SSF53790">
    <property type="entry name" value="Tetrapyrrole methylase"/>
    <property type="match status" value="1"/>
</dbReference>
<accession>A0A5C5Z1P4</accession>
<comment type="caution">
    <text evidence="12">The sequence shown here is derived from an EMBL/GenBank/DDBJ whole genome shotgun (WGS) entry which is preliminary data.</text>
</comment>
<evidence type="ECO:0000259" key="11">
    <source>
        <dbReference type="Pfam" id="PF02602"/>
    </source>
</evidence>
<name>A0A5C5Z1P4_9BACT</name>
<proteinExistence type="inferred from homology"/>
<evidence type="ECO:0000256" key="4">
    <source>
        <dbReference type="ARBA" id="ARBA00022603"/>
    </source>
</evidence>
<dbReference type="Proteomes" id="UP000315010">
    <property type="component" value="Unassembled WGS sequence"/>
</dbReference>
<keyword evidence="7" id="KW-0627">Porphyrin biosynthesis</keyword>
<dbReference type="NCBIfam" id="NF004790">
    <property type="entry name" value="PRK06136.1"/>
    <property type="match status" value="1"/>
</dbReference>
<evidence type="ECO:0000256" key="6">
    <source>
        <dbReference type="ARBA" id="ARBA00022691"/>
    </source>
</evidence>
<dbReference type="GO" id="GO:0032259">
    <property type="term" value="P:methylation"/>
    <property type="evidence" value="ECO:0007669"/>
    <property type="project" value="UniProtKB-KW"/>
</dbReference>
<dbReference type="FunFam" id="3.40.1010.10:FF:000001">
    <property type="entry name" value="Siroheme synthase"/>
    <property type="match status" value="1"/>
</dbReference>
<dbReference type="Pfam" id="PF02602">
    <property type="entry name" value="HEM4"/>
    <property type="match status" value="1"/>
</dbReference>
<dbReference type="Gene3D" id="3.40.50.10090">
    <property type="match status" value="2"/>
</dbReference>
<evidence type="ECO:0000256" key="8">
    <source>
        <dbReference type="ARBA" id="ARBA00025705"/>
    </source>
</evidence>
<dbReference type="AlphaFoldDB" id="A0A5C5Z1P4"/>